<comment type="caution">
    <text evidence="3">The sequence shown here is derived from an EMBL/GenBank/DDBJ whole genome shotgun (WGS) entry which is preliminary data.</text>
</comment>
<dbReference type="EMBL" id="MGDF01000027">
    <property type="protein sequence ID" value="OGL46945.1"/>
    <property type="molecule type" value="Genomic_DNA"/>
</dbReference>
<evidence type="ECO:0000313" key="4">
    <source>
        <dbReference type="Proteomes" id="UP000178435"/>
    </source>
</evidence>
<comment type="function">
    <text evidence="2">Antitoxin component of a type II toxin-antitoxin (TA) system.</text>
</comment>
<dbReference type="NCBIfam" id="TIGR01552">
    <property type="entry name" value="phd_fam"/>
    <property type="match status" value="1"/>
</dbReference>
<dbReference type="SUPFAM" id="SSF143120">
    <property type="entry name" value="YefM-like"/>
    <property type="match status" value="1"/>
</dbReference>
<reference evidence="3 4" key="1">
    <citation type="journal article" date="2016" name="Nat. Commun.">
        <title>Thousands of microbial genomes shed light on interconnected biogeochemical processes in an aquifer system.</title>
        <authorList>
            <person name="Anantharaman K."/>
            <person name="Brown C.T."/>
            <person name="Hug L.A."/>
            <person name="Sharon I."/>
            <person name="Castelle C.J."/>
            <person name="Probst A.J."/>
            <person name="Thomas B.C."/>
            <person name="Singh A."/>
            <person name="Wilkins M.J."/>
            <person name="Karaoz U."/>
            <person name="Brodie E.L."/>
            <person name="Williams K.H."/>
            <person name="Hubbard S.S."/>
            <person name="Banfield J.F."/>
        </authorList>
    </citation>
    <scope>NUCLEOTIDE SEQUENCE [LARGE SCALE GENOMIC DNA]</scope>
</reference>
<sequence>MEVLIMKVANTVELKNKTNELLREVVKGNPVIITYRGKPAASLTPLTEDDLEDFIIENSPAIRKKIAKAEEDIKAGRVISLDDYLTGSKG</sequence>
<evidence type="ECO:0000256" key="1">
    <source>
        <dbReference type="ARBA" id="ARBA00009981"/>
    </source>
</evidence>
<evidence type="ECO:0000256" key="2">
    <source>
        <dbReference type="RuleBase" id="RU362080"/>
    </source>
</evidence>
<dbReference type="Pfam" id="PF02604">
    <property type="entry name" value="PhdYeFM_antitox"/>
    <property type="match status" value="1"/>
</dbReference>
<evidence type="ECO:0000313" key="3">
    <source>
        <dbReference type="EMBL" id="OGL46945.1"/>
    </source>
</evidence>
<gene>
    <name evidence="3" type="ORF">A2149_01800</name>
</gene>
<dbReference type="InterPro" id="IPR006442">
    <property type="entry name" value="Antitoxin_Phd/YefM"/>
</dbReference>
<proteinExistence type="inferred from homology"/>
<comment type="similarity">
    <text evidence="1 2">Belongs to the phD/YefM antitoxin family.</text>
</comment>
<name>A0A1F7RZE4_9BACT</name>
<dbReference type="Gene3D" id="3.40.1620.10">
    <property type="entry name" value="YefM-like domain"/>
    <property type="match status" value="1"/>
</dbReference>
<dbReference type="InterPro" id="IPR036165">
    <property type="entry name" value="YefM-like_sf"/>
</dbReference>
<organism evidence="3 4">
    <name type="scientific">Candidatus Schekmanbacteria bacterium RBG_16_38_11</name>
    <dbReference type="NCBI Taxonomy" id="1817880"/>
    <lineage>
        <taxon>Bacteria</taxon>
        <taxon>Candidatus Schekmaniibacteriota</taxon>
    </lineage>
</organism>
<protein>
    <recommendedName>
        <fullName evidence="2">Antitoxin</fullName>
    </recommendedName>
</protein>
<dbReference type="AlphaFoldDB" id="A0A1F7RZE4"/>
<dbReference type="Proteomes" id="UP000178435">
    <property type="component" value="Unassembled WGS sequence"/>
</dbReference>
<accession>A0A1F7RZE4</accession>